<dbReference type="AlphaFoldDB" id="A0A6B0SVN4"/>
<organism evidence="10 11">
    <name type="scientific">Halobaculum saliterrae</name>
    <dbReference type="NCBI Taxonomy" id="2073113"/>
    <lineage>
        <taxon>Archaea</taxon>
        <taxon>Methanobacteriati</taxon>
        <taxon>Methanobacteriota</taxon>
        <taxon>Stenosarchaea group</taxon>
        <taxon>Halobacteria</taxon>
        <taxon>Halobacteriales</taxon>
        <taxon>Haloferacaceae</taxon>
        <taxon>Halobaculum</taxon>
    </lineage>
</organism>
<keyword evidence="11" id="KW-1185">Reference proteome</keyword>
<accession>A0A6B0SVN4</accession>
<evidence type="ECO:0000256" key="4">
    <source>
        <dbReference type="ARBA" id="ARBA00022723"/>
    </source>
</evidence>
<dbReference type="InterPro" id="IPR036021">
    <property type="entry name" value="Tungsten_al_ferr_oxy-like_C"/>
</dbReference>
<comment type="caution">
    <text evidence="10">The sequence shown here is derived from an EMBL/GenBank/DDBJ whole genome shotgun (WGS) entry which is preliminary data.</text>
</comment>
<dbReference type="InterPro" id="IPR051919">
    <property type="entry name" value="W-dependent_AOR"/>
</dbReference>
<dbReference type="Proteomes" id="UP000437065">
    <property type="component" value="Unassembled WGS sequence"/>
</dbReference>
<evidence type="ECO:0000256" key="6">
    <source>
        <dbReference type="ARBA" id="ARBA00023004"/>
    </source>
</evidence>
<comment type="cofactor">
    <cofactor evidence="8">
        <name>tungstopterin</name>
        <dbReference type="ChEBI" id="CHEBI:30402"/>
    </cofactor>
</comment>
<dbReference type="InterPro" id="IPR013984">
    <property type="entry name" value="Ald_Fedxn_OxRdtase_dom2"/>
</dbReference>
<evidence type="ECO:0000256" key="8">
    <source>
        <dbReference type="ARBA" id="ARBA00049934"/>
    </source>
</evidence>
<dbReference type="GO" id="GO:0016625">
    <property type="term" value="F:oxidoreductase activity, acting on the aldehyde or oxo group of donors, iron-sulfur protein as acceptor"/>
    <property type="evidence" value="ECO:0007669"/>
    <property type="project" value="InterPro"/>
</dbReference>
<dbReference type="SUPFAM" id="SSF48310">
    <property type="entry name" value="Aldehyde ferredoxin oxidoreductase, C-terminal domains"/>
    <property type="match status" value="1"/>
</dbReference>
<evidence type="ECO:0000256" key="3">
    <source>
        <dbReference type="ARBA" id="ARBA00022485"/>
    </source>
</evidence>
<dbReference type="PANTHER" id="PTHR30038:SF7">
    <property type="entry name" value="TUNGSTEN-CONTAINING GLYCERALDEHYDE-3-PHOSPHATE:FERREDOXIN OXIDOREDUCTASE"/>
    <property type="match status" value="1"/>
</dbReference>
<dbReference type="Pfam" id="PF02730">
    <property type="entry name" value="AFOR_N"/>
    <property type="match status" value="1"/>
</dbReference>
<dbReference type="Gene3D" id="1.10.569.10">
    <property type="entry name" value="Aldehyde Ferredoxin Oxidoreductase Protein, subunit A, domain 2"/>
    <property type="match status" value="1"/>
</dbReference>
<keyword evidence="7" id="KW-0411">Iron-sulfur</keyword>
<evidence type="ECO:0000256" key="1">
    <source>
        <dbReference type="ARBA" id="ARBA00001966"/>
    </source>
</evidence>
<evidence type="ECO:0000313" key="10">
    <source>
        <dbReference type="EMBL" id="MXR42914.1"/>
    </source>
</evidence>
<comment type="cofactor">
    <cofactor evidence="1">
        <name>[4Fe-4S] cluster</name>
        <dbReference type="ChEBI" id="CHEBI:49883"/>
    </cofactor>
</comment>
<keyword evidence="4" id="KW-0479">Metal-binding</keyword>
<dbReference type="GO" id="GO:0046872">
    <property type="term" value="F:metal ion binding"/>
    <property type="evidence" value="ECO:0007669"/>
    <property type="project" value="UniProtKB-KW"/>
</dbReference>
<dbReference type="InterPro" id="IPR001203">
    <property type="entry name" value="OxRdtase_Ald_Fedxn_C"/>
</dbReference>
<sequence>MIHATGPLLSVDLSARETTEEDVDDVLSEFVGGRGVATKLAFDRVPFDVDPLGPENRVLLSTGPLQHSRMSFTGRMNMTSVSPLTDGLASSNAGGFLSRNFTGTGYAAVELHGASDVPLAVHVRDDGVEFEEVPDLAGAEVPEVTEWAEETHDLEAENLACIGPAGENLVRYACVMTSETRAFGRTGMGAVLGSKNVKVLTFDGDSEADVEIDPIQTDVHREAATADHIMKRQGTTSVTELANEVGALPTDYFARTDFEEGVAGISGDAVESKKYKKGTCSQCAFACKLPTRDEDAGVETEGPEFETVMAWGSNQLVDDVVEVMKANDLCDRLGVDTISAGDTVAAYLESEDDLANPERARETLRKAAYREGEVGDLLAEGVHRAAPELGVEDWSVKGLEFSAHDGRTLNGQGLSFATSNRGADHMYASFYSKEYPLVDKEAAVDKRGLDGKAPMVAAAEDHNAVLDSAVACKFSRDFMTEERLGSLLDADYDDLLAVGARVVELERAFNNRRGFDRAEDTLPYDIEGFEAALDEYYETRGWREDGVVPELGEADSDTDAAPADD</sequence>
<dbReference type="EMBL" id="WUUS01000011">
    <property type="protein sequence ID" value="MXR42914.1"/>
    <property type="molecule type" value="Genomic_DNA"/>
</dbReference>
<dbReference type="GO" id="GO:0009055">
    <property type="term" value="F:electron transfer activity"/>
    <property type="evidence" value="ECO:0007669"/>
    <property type="project" value="InterPro"/>
</dbReference>
<dbReference type="PANTHER" id="PTHR30038">
    <property type="entry name" value="ALDEHYDE FERREDOXIN OXIDOREDUCTASE"/>
    <property type="match status" value="1"/>
</dbReference>
<keyword evidence="5" id="KW-0560">Oxidoreductase</keyword>
<dbReference type="Gene3D" id="1.10.599.10">
    <property type="entry name" value="Aldehyde Ferredoxin Oxidoreductase Protein, subunit A, domain 3"/>
    <property type="match status" value="1"/>
</dbReference>
<dbReference type="InterPro" id="IPR036503">
    <property type="entry name" value="Ald_Fedxn_OxRdtase_N_sf"/>
</dbReference>
<keyword evidence="3" id="KW-0004">4Fe-4S</keyword>
<evidence type="ECO:0000313" key="11">
    <source>
        <dbReference type="Proteomes" id="UP000437065"/>
    </source>
</evidence>
<evidence type="ECO:0000256" key="7">
    <source>
        <dbReference type="ARBA" id="ARBA00023014"/>
    </source>
</evidence>
<dbReference type="InterPro" id="IPR013983">
    <property type="entry name" value="Ald_Fedxn_OxRdtase_N"/>
</dbReference>
<evidence type="ECO:0000256" key="2">
    <source>
        <dbReference type="ARBA" id="ARBA00011032"/>
    </source>
</evidence>
<dbReference type="OrthoDB" id="30771at2157"/>
<proteinExistence type="inferred from homology"/>
<dbReference type="SMART" id="SM00790">
    <property type="entry name" value="AFOR_N"/>
    <property type="match status" value="1"/>
</dbReference>
<evidence type="ECO:0000256" key="5">
    <source>
        <dbReference type="ARBA" id="ARBA00023002"/>
    </source>
</evidence>
<dbReference type="RefSeq" id="WP_159670129.1">
    <property type="nucleotide sequence ID" value="NZ_WUUS01000011.1"/>
</dbReference>
<dbReference type="SUPFAM" id="SSF56228">
    <property type="entry name" value="Aldehyde ferredoxin oxidoreductase, N-terminal domain"/>
    <property type="match status" value="1"/>
</dbReference>
<keyword evidence="6" id="KW-0408">Iron</keyword>
<feature type="domain" description="Aldehyde ferredoxin oxidoreductase N-terminal" evidence="9">
    <location>
        <begin position="5"/>
        <end position="206"/>
    </location>
</feature>
<gene>
    <name evidence="10" type="ORF">GRX01_16390</name>
</gene>
<dbReference type="Gene3D" id="3.60.9.10">
    <property type="entry name" value="Aldehyde ferredoxin oxidoreductase, N-terminal domain"/>
    <property type="match status" value="1"/>
</dbReference>
<comment type="similarity">
    <text evidence="2">Belongs to the AOR/FOR family.</text>
</comment>
<dbReference type="InterPro" id="IPR013985">
    <property type="entry name" value="Ald_Fedxn_OxRdtase_dom3"/>
</dbReference>
<name>A0A6B0SVN4_9EURY</name>
<protein>
    <submittedName>
        <fullName evidence="10">Aldehyde ferredoxin oxidoreductase</fullName>
    </submittedName>
</protein>
<reference evidence="10 11" key="1">
    <citation type="submission" date="2019-12" db="EMBL/GenBank/DDBJ databases">
        <title>Isolation and characterization of three novel carbon monoxide-oxidizing members of Halobacteria from salione crusts and soils.</title>
        <authorList>
            <person name="Myers M.R."/>
            <person name="King G.M."/>
        </authorList>
    </citation>
    <scope>NUCLEOTIDE SEQUENCE [LARGE SCALE GENOMIC DNA]</scope>
    <source>
        <strain evidence="10 11">WSA2</strain>
    </source>
</reference>
<evidence type="ECO:0000259" key="9">
    <source>
        <dbReference type="SMART" id="SM00790"/>
    </source>
</evidence>
<dbReference type="GO" id="GO:0051539">
    <property type="term" value="F:4 iron, 4 sulfur cluster binding"/>
    <property type="evidence" value="ECO:0007669"/>
    <property type="project" value="UniProtKB-KW"/>
</dbReference>
<dbReference type="Pfam" id="PF01314">
    <property type="entry name" value="AFOR_C"/>
    <property type="match status" value="1"/>
</dbReference>